<dbReference type="EMBL" id="JABEQI010000003">
    <property type="protein sequence ID" value="MBB2186269.1"/>
    <property type="molecule type" value="Genomic_DNA"/>
</dbReference>
<comment type="caution">
    <text evidence="2">The sequence shown here is derived from an EMBL/GenBank/DDBJ whole genome shotgun (WGS) entry which is preliminary data.</text>
</comment>
<dbReference type="Gene3D" id="3.40.630.30">
    <property type="match status" value="1"/>
</dbReference>
<dbReference type="InterPro" id="IPR039968">
    <property type="entry name" value="BcerS-like"/>
</dbReference>
<sequence>MNEADQLVIIPVSGLRQLSQFIRLPRRLYAGLPGYVPPLDMEQKDLLHPRKSAFFSHGRAQYFLAMRGGRPVGRISAQIDDLAIERLGENIGFFGALDAIDDAAVVSALLDAACAWLRAQGMVTARGPFTLNSNGETGMMIEGHDAPPMIAMPWHPSWLPPLVEAAGFAKAMDFLAYQMEIGPQAEEKHLVPSSLRLGEGRLGSVTTRVMRKDSMAEDGEILRGLYNDAWRNNWGSLPLTPEEMTAMVAQMKPILKPEHFVLIEQNGDPVAVALVVPNLFDIAGDLGGGPSPLGWVKLAARLLRHKFHSARVILLGVSSKLEGTALGAILPALAITELMRRGKSLPYRMVEMGWVVENNMPMRRLIERLAPEPCKRYRVYDRALTAPAD</sequence>
<evidence type="ECO:0008006" key="5">
    <source>
        <dbReference type="Google" id="ProtNLM"/>
    </source>
</evidence>
<evidence type="ECO:0000313" key="3">
    <source>
        <dbReference type="Proteomes" id="UP000254958"/>
    </source>
</evidence>
<dbReference type="PANTHER" id="PTHR41368:SF1">
    <property type="entry name" value="PROTEIN YGHO"/>
    <property type="match status" value="1"/>
</dbReference>
<evidence type="ECO:0000313" key="2">
    <source>
        <dbReference type="EMBL" id="RDI38807.1"/>
    </source>
</evidence>
<name>A0A370G4N2_GLULI</name>
<proteinExistence type="predicted"/>
<organism evidence="2 3">
    <name type="scientific">Gluconacetobacter liquefaciens</name>
    <name type="common">Acetobacter liquefaciens</name>
    <dbReference type="NCBI Taxonomy" id="89584"/>
    <lineage>
        <taxon>Bacteria</taxon>
        <taxon>Pseudomonadati</taxon>
        <taxon>Pseudomonadota</taxon>
        <taxon>Alphaproteobacteria</taxon>
        <taxon>Acetobacterales</taxon>
        <taxon>Acetobacteraceae</taxon>
        <taxon>Gluconacetobacter</taxon>
    </lineage>
</organism>
<dbReference type="AlphaFoldDB" id="A0A370G4N2"/>
<dbReference type="PANTHER" id="PTHR41368">
    <property type="entry name" value="PROTEIN YGHO"/>
    <property type="match status" value="1"/>
</dbReference>
<reference evidence="2 3" key="1">
    <citation type="submission" date="2018-07" db="EMBL/GenBank/DDBJ databases">
        <title>Genomic Encyclopedia of Type Strains, Phase IV (KMG-IV): sequencing the most valuable type-strain genomes for metagenomic binning, comparative biology and taxonomic classification.</title>
        <authorList>
            <person name="Goeker M."/>
        </authorList>
    </citation>
    <scope>NUCLEOTIDE SEQUENCE [LARGE SCALE GENOMIC DNA]</scope>
    <source>
        <strain evidence="2 3">DSM 5603</strain>
    </source>
</reference>
<dbReference type="OrthoDB" id="9806005at2"/>
<dbReference type="Proteomes" id="UP000562982">
    <property type="component" value="Unassembled WGS sequence"/>
</dbReference>
<dbReference type="EMBL" id="QQAW01000003">
    <property type="protein sequence ID" value="RDI38807.1"/>
    <property type="molecule type" value="Genomic_DNA"/>
</dbReference>
<protein>
    <recommendedName>
        <fullName evidence="5">N-acetyltransferase domain-containing protein</fullName>
    </recommendedName>
</protein>
<dbReference type="RefSeq" id="WP_114726934.1">
    <property type="nucleotide sequence ID" value="NZ_BJMI01000002.1"/>
</dbReference>
<accession>A0A370G4N2</accession>
<gene>
    <name evidence="2" type="ORF">C7453_103268</name>
    <name evidence="1" type="ORF">HLH32_07700</name>
</gene>
<keyword evidence="3" id="KW-1185">Reference proteome</keyword>
<dbReference type="InterPro" id="IPR016181">
    <property type="entry name" value="Acyl_CoA_acyltransferase"/>
</dbReference>
<dbReference type="Proteomes" id="UP000254958">
    <property type="component" value="Unassembled WGS sequence"/>
</dbReference>
<dbReference type="SUPFAM" id="SSF55729">
    <property type="entry name" value="Acyl-CoA N-acyltransferases (Nat)"/>
    <property type="match status" value="1"/>
</dbReference>
<evidence type="ECO:0000313" key="4">
    <source>
        <dbReference type="Proteomes" id="UP000562982"/>
    </source>
</evidence>
<reference evidence="1 4" key="2">
    <citation type="submission" date="2020-04" db="EMBL/GenBank/DDBJ databases">
        <title>Description of novel Gluconacetobacter.</title>
        <authorList>
            <person name="Sombolestani A."/>
        </authorList>
    </citation>
    <scope>NUCLEOTIDE SEQUENCE [LARGE SCALE GENOMIC DNA]</scope>
    <source>
        <strain evidence="1 4">LMG 1382</strain>
    </source>
</reference>
<evidence type="ECO:0000313" key="1">
    <source>
        <dbReference type="EMBL" id="MBB2186269.1"/>
    </source>
</evidence>